<evidence type="ECO:0000256" key="6">
    <source>
        <dbReference type="ARBA" id="ARBA00047942"/>
    </source>
</evidence>
<dbReference type="GO" id="GO:0009307">
    <property type="term" value="P:DNA restriction-modification system"/>
    <property type="evidence" value="ECO:0007669"/>
    <property type="project" value="UniProtKB-KW"/>
</dbReference>
<evidence type="ECO:0000256" key="5">
    <source>
        <dbReference type="ARBA" id="ARBA00022747"/>
    </source>
</evidence>
<organism evidence="8">
    <name type="scientific">uncultured bacterium</name>
    <name type="common">gcode 4</name>
    <dbReference type="NCBI Taxonomy" id="1234023"/>
    <lineage>
        <taxon>Bacteria</taxon>
        <taxon>environmental samples</taxon>
    </lineage>
</organism>
<dbReference type="Gene3D" id="3.40.50.150">
    <property type="entry name" value="Vaccinia Virus protein VP39"/>
    <property type="match status" value="1"/>
</dbReference>
<comment type="catalytic activity">
    <reaction evidence="6">
        <text>a 2'-deoxyadenosine in DNA + S-adenosyl-L-methionine = an N(6)-methyl-2'-deoxyadenosine in DNA + S-adenosyl-L-homocysteine + H(+)</text>
        <dbReference type="Rhea" id="RHEA:15197"/>
        <dbReference type="Rhea" id="RHEA-COMP:12418"/>
        <dbReference type="Rhea" id="RHEA-COMP:12419"/>
        <dbReference type="ChEBI" id="CHEBI:15378"/>
        <dbReference type="ChEBI" id="CHEBI:57856"/>
        <dbReference type="ChEBI" id="CHEBI:59789"/>
        <dbReference type="ChEBI" id="CHEBI:90615"/>
        <dbReference type="ChEBI" id="CHEBI:90616"/>
        <dbReference type="EC" id="2.1.1.72"/>
    </reaction>
</comment>
<keyword evidence="4" id="KW-0949">S-adenosyl-L-methionine</keyword>
<dbReference type="EC" id="2.1.1.72" evidence="1"/>
<dbReference type="PROSITE" id="PS00092">
    <property type="entry name" value="N6_MTASE"/>
    <property type="match status" value="1"/>
</dbReference>
<dbReference type="PANTHER" id="PTHR42933">
    <property type="entry name" value="SLR6095 PROTEIN"/>
    <property type="match status" value="1"/>
</dbReference>
<dbReference type="GO" id="GO:0008170">
    <property type="term" value="F:N-methyltransferase activity"/>
    <property type="evidence" value="ECO:0007669"/>
    <property type="project" value="InterPro"/>
</dbReference>
<evidence type="ECO:0000256" key="3">
    <source>
        <dbReference type="ARBA" id="ARBA00022679"/>
    </source>
</evidence>
<dbReference type="EMBL" id="AMFJ01028844">
    <property type="protein sequence ID" value="EKD44525.1"/>
    <property type="molecule type" value="Genomic_DNA"/>
</dbReference>
<dbReference type="PRINTS" id="PR00507">
    <property type="entry name" value="N12N6MTFRASE"/>
</dbReference>
<dbReference type="Pfam" id="PF02384">
    <property type="entry name" value="N6_Mtase"/>
    <property type="match status" value="1"/>
</dbReference>
<comment type="caution">
    <text evidence="8">The sequence shown here is derived from an EMBL/GenBank/DDBJ whole genome shotgun (WGS) entry which is preliminary data.</text>
</comment>
<dbReference type="GO" id="GO:0032259">
    <property type="term" value="P:methylation"/>
    <property type="evidence" value="ECO:0007669"/>
    <property type="project" value="UniProtKB-KW"/>
</dbReference>
<evidence type="ECO:0000256" key="2">
    <source>
        <dbReference type="ARBA" id="ARBA00022603"/>
    </source>
</evidence>
<evidence type="ECO:0000259" key="7">
    <source>
        <dbReference type="Pfam" id="PF02384"/>
    </source>
</evidence>
<dbReference type="InterPro" id="IPR003356">
    <property type="entry name" value="DNA_methylase_A-5"/>
</dbReference>
<evidence type="ECO:0000256" key="4">
    <source>
        <dbReference type="ARBA" id="ARBA00022691"/>
    </source>
</evidence>
<dbReference type="AlphaFoldDB" id="K1YNH5"/>
<dbReference type="GO" id="GO:0009007">
    <property type="term" value="F:site-specific DNA-methyltransferase (adenine-specific) activity"/>
    <property type="evidence" value="ECO:0007669"/>
    <property type="project" value="UniProtKB-EC"/>
</dbReference>
<evidence type="ECO:0000313" key="8">
    <source>
        <dbReference type="EMBL" id="EKD44525.1"/>
    </source>
</evidence>
<dbReference type="InterPro" id="IPR002052">
    <property type="entry name" value="DNA_methylase_N6_adenine_CS"/>
</dbReference>
<proteinExistence type="predicted"/>
<dbReference type="SUPFAM" id="SSF53335">
    <property type="entry name" value="S-adenosyl-L-methionine-dependent methyltransferases"/>
    <property type="match status" value="1"/>
</dbReference>
<evidence type="ECO:0000256" key="1">
    <source>
        <dbReference type="ARBA" id="ARBA00011900"/>
    </source>
</evidence>
<keyword evidence="2" id="KW-0489">Methyltransferase</keyword>
<protein>
    <recommendedName>
        <fullName evidence="1">site-specific DNA-methyltransferase (adenine-specific)</fullName>
        <ecNumber evidence="1">2.1.1.72</ecNumber>
    </recommendedName>
</protein>
<accession>K1YNH5</accession>
<keyword evidence="3" id="KW-0808">Transferase</keyword>
<sequence length="329" mass="37256">MMVDIVNPTKNDKICDPACGTAGFLINAYKHILKENTSKDGIFEDEIGAHYTADLFSSDDWKRIKTNTLFGYDFSTKMVRVGMMNSILHGITSPHITYQDTLGKHYVHNEEFDVILANPPFKGSILKSNIHPDFKVITTKTELLFLELMYDKLFVGGRCAVIVPDGVLFGSSNAHQKIREMLIENTELKAVISLPSGIFKPYAGVSTAILIFTKGDETKKVWFYDLQADGFSLDDKRAQITENDIPDCKAKFKEIVGARKYDAIPTETDKWFWVDKEELKANKYDLSISKYKKIIYTPVVYEKPEVLLSQIKELEGKILVGLEEVGKMI</sequence>
<dbReference type="InterPro" id="IPR029063">
    <property type="entry name" value="SAM-dependent_MTases_sf"/>
</dbReference>
<keyword evidence="5" id="KW-0680">Restriction system</keyword>
<dbReference type="PANTHER" id="PTHR42933:SF3">
    <property type="entry name" value="TYPE I RESTRICTION ENZYME MJAVIII METHYLASE SUBUNIT"/>
    <property type="match status" value="1"/>
</dbReference>
<dbReference type="InterPro" id="IPR051537">
    <property type="entry name" value="DNA_Adenine_Mtase"/>
</dbReference>
<reference evidence="8" key="1">
    <citation type="journal article" date="2012" name="Science">
        <title>Fermentation, hydrogen, and sulfur metabolism in multiple uncultivated bacterial phyla.</title>
        <authorList>
            <person name="Wrighton K.C."/>
            <person name="Thomas B.C."/>
            <person name="Sharon I."/>
            <person name="Miller C.S."/>
            <person name="Castelle C.J."/>
            <person name="VerBerkmoes N.C."/>
            <person name="Wilkins M.J."/>
            <person name="Hettich R.L."/>
            <person name="Lipton M.S."/>
            <person name="Williams K.H."/>
            <person name="Long P.E."/>
            <person name="Banfield J.F."/>
        </authorList>
    </citation>
    <scope>NUCLEOTIDE SEQUENCE [LARGE SCALE GENOMIC DNA]</scope>
</reference>
<dbReference type="GO" id="GO:0003677">
    <property type="term" value="F:DNA binding"/>
    <property type="evidence" value="ECO:0007669"/>
    <property type="project" value="InterPro"/>
</dbReference>
<gene>
    <name evidence="8" type="ORF">ACD_71C00113G0007</name>
</gene>
<name>K1YNH5_9BACT</name>
<feature type="domain" description="DNA methylase adenine-specific" evidence="7">
    <location>
        <begin position="1"/>
        <end position="293"/>
    </location>
</feature>